<evidence type="ECO:0000313" key="1">
    <source>
        <dbReference type="EMBL" id="DAD71033.1"/>
    </source>
</evidence>
<organism evidence="1">
    <name type="scientific">Siphoviridae sp. ct5d86</name>
    <dbReference type="NCBI Taxonomy" id="2827561"/>
    <lineage>
        <taxon>Viruses</taxon>
        <taxon>Duplodnaviria</taxon>
        <taxon>Heunggongvirae</taxon>
        <taxon>Uroviricota</taxon>
        <taxon>Caudoviricetes</taxon>
    </lineage>
</organism>
<keyword evidence="1" id="KW-0808">Transferase</keyword>
<proteinExistence type="predicted"/>
<sequence>MRKEVRFICDICGYRHGTAEDANLCESNHLVGLKIVKSNYVTNFIHNFPISIEVESKEGIRRTYIPGNSDLITVKED</sequence>
<accession>A0A8S5LM36</accession>
<name>A0A8S5LM36_9CAUD</name>
<dbReference type="GO" id="GO:0016740">
    <property type="term" value="F:transferase activity"/>
    <property type="evidence" value="ECO:0007669"/>
    <property type="project" value="UniProtKB-KW"/>
</dbReference>
<reference evidence="1" key="1">
    <citation type="journal article" date="2021" name="Proc. Natl. Acad. Sci. U.S.A.">
        <title>A Catalog of Tens of Thousands of Viruses from Human Metagenomes Reveals Hidden Associations with Chronic Diseases.</title>
        <authorList>
            <person name="Tisza M.J."/>
            <person name="Buck C.B."/>
        </authorList>
    </citation>
    <scope>NUCLEOTIDE SEQUENCE</scope>
    <source>
        <strain evidence="1">Ct5d86</strain>
    </source>
</reference>
<protein>
    <submittedName>
        <fullName evidence="1">Monocytic leukemia zinc finger protein finger, acetyl transferase, DNA</fullName>
    </submittedName>
</protein>
<dbReference type="EMBL" id="BK015875">
    <property type="protein sequence ID" value="DAD71033.1"/>
    <property type="molecule type" value="Genomic_DNA"/>
</dbReference>